<comment type="similarity">
    <text evidence="2">Belongs to the glycosyltransferase 2 family.</text>
</comment>
<evidence type="ECO:0000259" key="9">
    <source>
        <dbReference type="PROSITE" id="PS51677"/>
    </source>
</evidence>
<dbReference type="HOGENOM" id="CLU_009182_0_0_5"/>
<dbReference type="InterPro" id="IPR029070">
    <property type="entry name" value="Chitinase_insertion_sf"/>
</dbReference>
<protein>
    <recommendedName>
        <fullName evidence="4">Chitooligosaccharide deacetylase</fullName>
    </recommendedName>
    <alternativeName>
        <fullName evidence="7">Nodulation protein B</fullName>
    </alternativeName>
</protein>
<dbReference type="SUPFAM" id="SSF88713">
    <property type="entry name" value="Glycoside hydrolase/deacetylase"/>
    <property type="match status" value="1"/>
</dbReference>
<keyword evidence="6" id="KW-0808">Transferase</keyword>
<dbReference type="Gene3D" id="3.20.20.370">
    <property type="entry name" value="Glycoside hydrolase/deacetylase"/>
    <property type="match status" value="1"/>
</dbReference>
<name>V5SAQ0_9HYPH</name>
<dbReference type="Gene3D" id="3.90.550.10">
    <property type="entry name" value="Spore Coat Polysaccharide Biosynthesis Protein SpsA, Chain A"/>
    <property type="match status" value="1"/>
</dbReference>
<evidence type="ECO:0000256" key="6">
    <source>
        <dbReference type="ARBA" id="ARBA00022679"/>
    </source>
</evidence>
<dbReference type="InterPro" id="IPR017853">
    <property type="entry name" value="GH"/>
</dbReference>
<dbReference type="OrthoDB" id="276604at2"/>
<evidence type="ECO:0000256" key="1">
    <source>
        <dbReference type="ARBA" id="ARBA00003236"/>
    </source>
</evidence>
<reference evidence="10 11" key="1">
    <citation type="journal article" date="2014" name="Genome Announc.">
        <title>Complete Genome Sequence of Hyphomicrobium nitrativorans Strain NL23, a Denitrifying Bacterium Isolated from Biofilm of a Methanol-Fed Denitrification System Treating Seawater at the Montreal Biodome.</title>
        <authorList>
            <person name="Martineau C."/>
            <person name="Villeneuve C."/>
            <person name="Mauffrey F."/>
            <person name="Villemur R."/>
        </authorList>
    </citation>
    <scope>NUCLEOTIDE SEQUENCE [LARGE SCALE GENOMIC DNA]</scope>
    <source>
        <strain evidence="10">NL23</strain>
    </source>
</reference>
<dbReference type="EMBL" id="CP006912">
    <property type="protein sequence ID" value="AHB47831.1"/>
    <property type="molecule type" value="Genomic_DNA"/>
</dbReference>
<keyword evidence="11" id="KW-1185">Reference proteome</keyword>
<dbReference type="PROSITE" id="PS51677">
    <property type="entry name" value="NODB"/>
    <property type="match status" value="1"/>
</dbReference>
<dbReference type="PATRIC" id="fig|1029756.8.peg.948"/>
<evidence type="ECO:0000256" key="8">
    <source>
        <dbReference type="SAM" id="Phobius"/>
    </source>
</evidence>
<dbReference type="InterPro" id="IPR011330">
    <property type="entry name" value="Glyco_hydro/deAcase_b/a-brl"/>
</dbReference>
<dbReference type="Pfam" id="PF13641">
    <property type="entry name" value="Glyco_tranf_2_3"/>
    <property type="match status" value="1"/>
</dbReference>
<proteinExistence type="inferred from homology"/>
<dbReference type="Gene3D" id="3.20.20.80">
    <property type="entry name" value="Glycosidases"/>
    <property type="match status" value="1"/>
</dbReference>
<dbReference type="PANTHER" id="PTHR43630:SF1">
    <property type="entry name" value="POLY-BETA-1,6-N-ACETYL-D-GLUCOSAMINE SYNTHASE"/>
    <property type="match status" value="1"/>
</dbReference>
<dbReference type="GO" id="GO:0005975">
    <property type="term" value="P:carbohydrate metabolic process"/>
    <property type="evidence" value="ECO:0007669"/>
    <property type="project" value="InterPro"/>
</dbReference>
<dbReference type="GO" id="GO:0016810">
    <property type="term" value="F:hydrolase activity, acting on carbon-nitrogen (but not peptide) bonds"/>
    <property type="evidence" value="ECO:0007669"/>
    <property type="project" value="InterPro"/>
</dbReference>
<gene>
    <name evidence="10" type="ORF">W911_04530</name>
</gene>
<dbReference type="RefSeq" id="WP_023786314.1">
    <property type="nucleotide sequence ID" value="NC_022997.1"/>
</dbReference>
<keyword evidence="8" id="KW-0812">Transmembrane</keyword>
<evidence type="ECO:0000313" key="11">
    <source>
        <dbReference type="Proteomes" id="UP000018542"/>
    </source>
</evidence>
<feature type="domain" description="NodB homology" evidence="9">
    <location>
        <begin position="440"/>
        <end position="629"/>
    </location>
</feature>
<evidence type="ECO:0000313" key="10">
    <source>
        <dbReference type="EMBL" id="AHB47831.1"/>
    </source>
</evidence>
<dbReference type="PANTHER" id="PTHR43630">
    <property type="entry name" value="POLY-BETA-1,6-N-ACETYL-D-GLUCOSAMINE SYNTHASE"/>
    <property type="match status" value="1"/>
</dbReference>
<dbReference type="SUPFAM" id="SSF51445">
    <property type="entry name" value="(Trans)glycosidases"/>
    <property type="match status" value="1"/>
</dbReference>
<dbReference type="InterPro" id="IPR029044">
    <property type="entry name" value="Nucleotide-diphossugar_trans"/>
</dbReference>
<dbReference type="SUPFAM" id="SSF53448">
    <property type="entry name" value="Nucleotide-diphospho-sugar transferases"/>
    <property type="match status" value="1"/>
</dbReference>
<dbReference type="GO" id="GO:0016757">
    <property type="term" value="F:glycosyltransferase activity"/>
    <property type="evidence" value="ECO:0007669"/>
    <property type="project" value="UniProtKB-KW"/>
</dbReference>
<feature type="transmembrane region" description="Helical" evidence="8">
    <location>
        <begin position="1003"/>
        <end position="1024"/>
    </location>
</feature>
<dbReference type="STRING" id="1029756.W911_04530"/>
<organism evidence="10 11">
    <name type="scientific">Hyphomicrobium nitrativorans NL23</name>
    <dbReference type="NCBI Taxonomy" id="1029756"/>
    <lineage>
        <taxon>Bacteria</taxon>
        <taxon>Pseudomonadati</taxon>
        <taxon>Pseudomonadota</taxon>
        <taxon>Alphaproteobacteria</taxon>
        <taxon>Hyphomicrobiales</taxon>
        <taxon>Hyphomicrobiaceae</taxon>
        <taxon>Hyphomicrobium</taxon>
    </lineage>
</organism>
<dbReference type="InterPro" id="IPR002509">
    <property type="entry name" value="NODB_dom"/>
</dbReference>
<accession>V5SAQ0</accession>
<feature type="transmembrane region" description="Helical" evidence="8">
    <location>
        <begin position="669"/>
        <end position="695"/>
    </location>
</feature>
<dbReference type="Gene3D" id="3.10.50.10">
    <property type="match status" value="1"/>
</dbReference>
<feature type="transmembrane region" description="Helical" evidence="8">
    <location>
        <begin position="961"/>
        <end position="983"/>
    </location>
</feature>
<evidence type="ECO:0000256" key="4">
    <source>
        <dbReference type="ARBA" id="ARBA00020071"/>
    </source>
</evidence>
<dbReference type="AlphaFoldDB" id="V5SAQ0"/>
<comment type="function">
    <text evidence="1">Is involved in generating a small heat-stable compound (Nod), an acylated oligomer of N-acetylglucosamine, that stimulates mitosis in various plant protoplasts.</text>
</comment>
<dbReference type="KEGG" id="hni:W911_04530"/>
<comment type="similarity">
    <text evidence="3">Belongs to the polysaccharide deacetylase family.</text>
</comment>
<keyword evidence="8" id="KW-1133">Transmembrane helix</keyword>
<keyword evidence="5" id="KW-0328">Glycosyltransferase</keyword>
<dbReference type="Proteomes" id="UP000018542">
    <property type="component" value="Chromosome"/>
</dbReference>
<sequence>MAFSLVRAPSLPAFERVFEKAPISAGLLPITWQDVTDKLNFGHARIPSGEHAKGVKRYAFYNNWDENAFLSLRSNIQHLDGILPEWLHLDGAHGGIRLDNARKQSTARLWLQKNSKEFEIIPVLNNYNVQTGLWEGETVTQLLASDMAVETLIGNIVNEIELRRYQGIAIDFKRIGDESVAQFLAFVKKLKQRLESIDKSLFVTLPAYERRFDVWTLADSADRLILLAYDQHWEQSAAGPLSAQGWFEAQLEHAFKRVDGSKFIVALGSYAMDWSHSSTPTARRISVSDAWEILGDSDAQFWFEGQSLNGMFSYVSPGNVSHSVWMLDGVTMHNQTASALAMEPFGLALWRLGTEEPTVWASFGKGRVPTSASANEIRMLPPNDAISYSGDGEVLTVVDRNSPGSRSIDYKAQHNLITSQRVQELPKSLTITRWGHNRDKLLALTFDDGPSSSYTPRILEILRDKGVKATFFVVGANAALESSILRDIYNDGHDIGNHTFTHPNLSSIGTTQLDLELNATQRVLEAKLGIGTRLFRPPFNKDAEPSTRDEARTLISAAALGYISIGLQIDPLDWERPGTKTIVERTVEYAEMQSGNIILLHDAGGDRGQTVEALPEIIDRLSEKGYRFVALHELLGMSRDEVMPRLNDATPYVTGINSVGLSAASTLNWAFSALFYVAIVLGVMRLAVIVVAACIQSRSAQRRKCLDWQPASIAIIVPAYNEADVITDCIASLLECVGNVSEIIVVDDGSTDDTYGVALNAYRQHPRVKVYRKPNGGKATALNFGIEIAKSDIIVAIDADTRLDSRAVSLLSRHFVDPKLGAVAGAVEVGNAKKLITRFQALEYVVSQNLDRRALEVANGIIVVPGAIGAWRRDAVLDVGGYEEDTLAEDADLTLKLQRAGWHILYEPAALARTEAPQTLGLFLRQRFRWMFGMLQVAFKHIGALRERGAHGVKYFALPNILLFQFLFALVSPIVDLLLLLSIGADVYHYIQNGMAAASPRTLAILSYWAIWHILEFAVAVVAYKLDGRRMPIALFPMLALQRFCYRQLIYYVAIKSVAAAIHGRLVGWDKLPRQGLGGESVERSVPHRLQLKKSP</sequence>
<evidence type="ECO:0000256" key="3">
    <source>
        <dbReference type="ARBA" id="ARBA00010973"/>
    </source>
</evidence>
<keyword evidence="8" id="KW-0472">Membrane</keyword>
<evidence type="ECO:0000256" key="2">
    <source>
        <dbReference type="ARBA" id="ARBA00006739"/>
    </source>
</evidence>
<evidence type="ECO:0000256" key="7">
    <source>
        <dbReference type="ARBA" id="ARBA00032976"/>
    </source>
</evidence>
<dbReference type="CDD" id="cd06423">
    <property type="entry name" value="CESA_like"/>
    <property type="match status" value="1"/>
</dbReference>
<dbReference type="Pfam" id="PF01522">
    <property type="entry name" value="Polysacc_deac_1"/>
    <property type="match status" value="1"/>
</dbReference>
<evidence type="ECO:0000256" key="5">
    <source>
        <dbReference type="ARBA" id="ARBA00022676"/>
    </source>
</evidence>